<dbReference type="PROSITE" id="PS50893">
    <property type="entry name" value="ABC_TRANSPORTER_2"/>
    <property type="match status" value="1"/>
</dbReference>
<dbReference type="InterPro" id="IPR003439">
    <property type="entry name" value="ABC_transporter-like_ATP-bd"/>
</dbReference>
<dbReference type="Pfam" id="PF00005">
    <property type="entry name" value="ABC_tran"/>
    <property type="match status" value="1"/>
</dbReference>
<protein>
    <submittedName>
        <fullName evidence="9">ABC-type nitrate/sulfonate/bicarbonate transport system, ATPase component</fullName>
    </submittedName>
</protein>
<evidence type="ECO:0000259" key="8">
    <source>
        <dbReference type="PROSITE" id="PS50893"/>
    </source>
</evidence>
<feature type="domain" description="ABC transporter" evidence="8">
    <location>
        <begin position="10"/>
        <end position="223"/>
    </location>
</feature>
<dbReference type="Gene3D" id="3.40.190.10">
    <property type="entry name" value="Periplasmic binding protein-like II"/>
    <property type="match status" value="1"/>
</dbReference>
<dbReference type="SUPFAM" id="SSF53850">
    <property type="entry name" value="Periplasmic binding protein-like II"/>
    <property type="match status" value="1"/>
</dbReference>
<evidence type="ECO:0000256" key="6">
    <source>
        <dbReference type="ARBA" id="ARBA00023136"/>
    </source>
</evidence>
<gene>
    <name evidence="9" type="ORF">SAMN02787144_100557</name>
</gene>
<dbReference type="EMBL" id="FPJO01000005">
    <property type="protein sequence ID" value="SFX66779.1"/>
    <property type="molecule type" value="Genomic_DNA"/>
</dbReference>
<dbReference type="PANTHER" id="PTHR42788:SF17">
    <property type="entry name" value="ALIPHATIC SULFONATES IMPORT ATP-BINDING PROTEIN SSUB"/>
    <property type="match status" value="1"/>
</dbReference>
<keyword evidence="1" id="KW-0813">Transport</keyword>
<dbReference type="InterPro" id="IPR017871">
    <property type="entry name" value="ABC_transporter-like_CS"/>
</dbReference>
<reference evidence="9 10" key="1">
    <citation type="submission" date="2016-11" db="EMBL/GenBank/DDBJ databases">
        <authorList>
            <person name="Jaros S."/>
            <person name="Januszkiewicz K."/>
            <person name="Wedrychowicz H."/>
        </authorList>
    </citation>
    <scope>NUCLEOTIDE SEQUENCE [LARGE SCALE GENOMIC DNA]</scope>
    <source>
        <strain evidence="9 10">OK807</strain>
    </source>
</reference>
<dbReference type="PROSITE" id="PS00211">
    <property type="entry name" value="ABC_TRANSPORTER_1"/>
    <property type="match status" value="1"/>
</dbReference>
<dbReference type="Gene3D" id="3.40.50.300">
    <property type="entry name" value="P-loop containing nucleotide triphosphate hydrolases"/>
    <property type="match status" value="1"/>
</dbReference>
<dbReference type="SMART" id="SM00382">
    <property type="entry name" value="AAA"/>
    <property type="match status" value="1"/>
</dbReference>
<dbReference type="SUPFAM" id="SSF52540">
    <property type="entry name" value="P-loop containing nucleoside triphosphate hydrolases"/>
    <property type="match status" value="1"/>
</dbReference>
<evidence type="ECO:0000256" key="2">
    <source>
        <dbReference type="ARBA" id="ARBA00022475"/>
    </source>
</evidence>
<keyword evidence="6" id="KW-0472">Membrane</keyword>
<evidence type="ECO:0000256" key="3">
    <source>
        <dbReference type="ARBA" id="ARBA00022741"/>
    </source>
</evidence>
<accession>A0A1K1YZA8</accession>
<dbReference type="PANTHER" id="PTHR42788">
    <property type="entry name" value="TAURINE IMPORT ATP-BINDING PROTEIN-RELATED"/>
    <property type="match status" value="1"/>
</dbReference>
<dbReference type="Proteomes" id="UP000181909">
    <property type="component" value="Unassembled WGS sequence"/>
</dbReference>
<keyword evidence="4" id="KW-0067">ATP-binding</keyword>
<evidence type="ECO:0000256" key="5">
    <source>
        <dbReference type="ARBA" id="ARBA00022967"/>
    </source>
</evidence>
<dbReference type="AlphaFoldDB" id="A0A1K1YZA8"/>
<feature type="region of interest" description="Disordered" evidence="7">
    <location>
        <begin position="199"/>
        <end position="249"/>
    </location>
</feature>
<evidence type="ECO:0000313" key="9">
    <source>
        <dbReference type="EMBL" id="SFX66779.1"/>
    </source>
</evidence>
<keyword evidence="5" id="KW-1278">Translocase</keyword>
<evidence type="ECO:0000256" key="1">
    <source>
        <dbReference type="ARBA" id="ARBA00022448"/>
    </source>
</evidence>
<evidence type="ECO:0000256" key="4">
    <source>
        <dbReference type="ARBA" id="ARBA00022840"/>
    </source>
</evidence>
<name>A0A1K1YZA8_STRAR</name>
<organism evidence="9 10">
    <name type="scientific">Streptomyces atratus</name>
    <dbReference type="NCBI Taxonomy" id="1893"/>
    <lineage>
        <taxon>Bacteria</taxon>
        <taxon>Bacillati</taxon>
        <taxon>Actinomycetota</taxon>
        <taxon>Actinomycetes</taxon>
        <taxon>Kitasatosporales</taxon>
        <taxon>Streptomycetaceae</taxon>
        <taxon>Streptomyces</taxon>
    </lineage>
</organism>
<proteinExistence type="predicted"/>
<dbReference type="InterPro" id="IPR050166">
    <property type="entry name" value="ABC_transporter_ATP-bind"/>
</dbReference>
<evidence type="ECO:0000313" key="10">
    <source>
        <dbReference type="Proteomes" id="UP000181909"/>
    </source>
</evidence>
<dbReference type="GO" id="GO:0016887">
    <property type="term" value="F:ATP hydrolysis activity"/>
    <property type="evidence" value="ECO:0007669"/>
    <property type="project" value="InterPro"/>
</dbReference>
<evidence type="ECO:0000256" key="7">
    <source>
        <dbReference type="SAM" id="MobiDB-lite"/>
    </source>
</evidence>
<dbReference type="InterPro" id="IPR003593">
    <property type="entry name" value="AAA+_ATPase"/>
</dbReference>
<keyword evidence="3" id="KW-0547">Nucleotide-binding</keyword>
<feature type="compositionally biased region" description="Basic residues" evidence="7">
    <location>
        <begin position="206"/>
        <end position="238"/>
    </location>
</feature>
<keyword evidence="2" id="KW-1003">Cell membrane</keyword>
<dbReference type="InterPro" id="IPR027417">
    <property type="entry name" value="P-loop_NTPase"/>
</dbReference>
<dbReference type="GO" id="GO:0005524">
    <property type="term" value="F:ATP binding"/>
    <property type="evidence" value="ECO:0007669"/>
    <property type="project" value="UniProtKB-KW"/>
</dbReference>
<dbReference type="STRING" id="1893.SAMN02787144_100557"/>
<sequence length="371" mass="40527">MTGRTPQTAVRVRGLRRLFGDRAVLDGLRLDIARGEFVALLGASGSGRTTLLRILGALDAADAGEVLVPEARTVVFQEPRLVPSKKVLANVTVALPRGRSGHGLRALAEVGLERHADAWPATLSGGEAQRVALARALVREPELLLLDEPFAALDALTRLRMQDLVGEPCRKHRPAVLLVTHDVDEAVRLADRVDRLLADPPDRQGARRRRALLRRGHHRRPQHRRQRGTAAHRSHRRLGGPGRPARRTGGLRTLVRTGDIITDRSVFFARRDLAESRPEVIEALTRALRRADDWAAANPRRAAEIAAADLGGSADDWETALRALPWKIEPVTDAFIAEQQEAADIFHRTGFIDRPVTVAHALAGAGADKAA</sequence>